<keyword evidence="1" id="KW-0732">Signal</keyword>
<dbReference type="EMBL" id="JAHLFV010000049">
    <property type="protein sequence ID" value="MBU3849352.1"/>
    <property type="molecule type" value="Genomic_DNA"/>
</dbReference>
<evidence type="ECO:0000313" key="2">
    <source>
        <dbReference type="EMBL" id="MBU3849352.1"/>
    </source>
</evidence>
<dbReference type="Proteomes" id="UP000823914">
    <property type="component" value="Unassembled WGS sequence"/>
</dbReference>
<organism evidence="2 3">
    <name type="scientific">Candidatus Treponema excrementipullorum</name>
    <dbReference type="NCBI Taxonomy" id="2838768"/>
    <lineage>
        <taxon>Bacteria</taxon>
        <taxon>Pseudomonadati</taxon>
        <taxon>Spirochaetota</taxon>
        <taxon>Spirochaetia</taxon>
        <taxon>Spirochaetales</taxon>
        <taxon>Treponemataceae</taxon>
        <taxon>Treponema</taxon>
    </lineage>
</organism>
<sequence length="133" mass="14534">MKKYLTLLFLVCAVALTFTGCGNSLSDSISLDYKVESSGSGSAELDGTKWEATYKQETYTLSFTQNTWECESKSGEIQDGRYTVEDKAGSSGTIKYIDFGKPVIPGVQETKAMWAFSSIIFDSSLVSFTKIGI</sequence>
<evidence type="ECO:0008006" key="4">
    <source>
        <dbReference type="Google" id="ProtNLM"/>
    </source>
</evidence>
<name>A0A9E2L0W0_9SPIR</name>
<protein>
    <recommendedName>
        <fullName evidence="4">Lipoprotein</fullName>
    </recommendedName>
</protein>
<reference evidence="2" key="1">
    <citation type="journal article" date="2021" name="PeerJ">
        <title>Extensive microbial diversity within the chicken gut microbiome revealed by metagenomics and culture.</title>
        <authorList>
            <person name="Gilroy R."/>
            <person name="Ravi A."/>
            <person name="Getino M."/>
            <person name="Pursley I."/>
            <person name="Horton D.L."/>
            <person name="Alikhan N.F."/>
            <person name="Baker D."/>
            <person name="Gharbi K."/>
            <person name="Hall N."/>
            <person name="Watson M."/>
            <person name="Adriaenssens E.M."/>
            <person name="Foster-Nyarko E."/>
            <person name="Jarju S."/>
            <person name="Secka A."/>
            <person name="Antonio M."/>
            <person name="Oren A."/>
            <person name="Chaudhuri R.R."/>
            <person name="La Ragione R."/>
            <person name="Hildebrand F."/>
            <person name="Pallen M.J."/>
        </authorList>
    </citation>
    <scope>NUCLEOTIDE SEQUENCE</scope>
    <source>
        <strain evidence="2">Gambia15-2214</strain>
    </source>
</reference>
<dbReference type="AlphaFoldDB" id="A0A9E2L0W0"/>
<dbReference type="PROSITE" id="PS51257">
    <property type="entry name" value="PROKAR_LIPOPROTEIN"/>
    <property type="match status" value="1"/>
</dbReference>
<feature type="signal peptide" evidence="1">
    <location>
        <begin position="1"/>
        <end position="20"/>
    </location>
</feature>
<evidence type="ECO:0000313" key="3">
    <source>
        <dbReference type="Proteomes" id="UP000823914"/>
    </source>
</evidence>
<gene>
    <name evidence="2" type="ORF">IAA16_02165</name>
</gene>
<accession>A0A9E2L0W0</accession>
<reference evidence="2" key="2">
    <citation type="submission" date="2021-04" db="EMBL/GenBank/DDBJ databases">
        <authorList>
            <person name="Gilroy R."/>
        </authorList>
    </citation>
    <scope>NUCLEOTIDE SEQUENCE</scope>
    <source>
        <strain evidence="2">Gambia15-2214</strain>
    </source>
</reference>
<evidence type="ECO:0000256" key="1">
    <source>
        <dbReference type="SAM" id="SignalP"/>
    </source>
</evidence>
<feature type="chain" id="PRO_5038856082" description="Lipoprotein" evidence="1">
    <location>
        <begin position="21"/>
        <end position="133"/>
    </location>
</feature>
<comment type="caution">
    <text evidence="2">The sequence shown here is derived from an EMBL/GenBank/DDBJ whole genome shotgun (WGS) entry which is preliminary data.</text>
</comment>
<proteinExistence type="predicted"/>